<keyword evidence="2" id="KW-0732">Signal</keyword>
<dbReference type="Proteomes" id="UP000478417">
    <property type="component" value="Unassembled WGS sequence"/>
</dbReference>
<dbReference type="PANTHER" id="PTHR33987:SF1">
    <property type="entry name" value="CALCINEURIN-LIKE METALLO-PHOSPHOESTERASE SUPERFAMILY PROTEIN"/>
    <property type="match status" value="1"/>
</dbReference>
<evidence type="ECO:0000256" key="2">
    <source>
        <dbReference type="SAM" id="SignalP"/>
    </source>
</evidence>
<protein>
    <submittedName>
        <fullName evidence="5">Alkaline phosphatase family protein</fullName>
    </submittedName>
</protein>
<dbReference type="InterPro" id="IPR029052">
    <property type="entry name" value="Metallo-depent_PP-like"/>
</dbReference>
<accession>A0A6B2LYT4</accession>
<dbReference type="Pfam" id="PF25077">
    <property type="entry name" value="DUF7800"/>
    <property type="match status" value="1"/>
</dbReference>
<gene>
    <name evidence="5" type="ORF">G0Q06_01990</name>
</gene>
<dbReference type="CDD" id="cd07389">
    <property type="entry name" value="MPP_PhoD"/>
    <property type="match status" value="1"/>
</dbReference>
<dbReference type="InterPro" id="IPR038607">
    <property type="entry name" value="PhoD-like_sf"/>
</dbReference>
<dbReference type="Pfam" id="PF09423">
    <property type="entry name" value="PhoD"/>
    <property type="match status" value="1"/>
</dbReference>
<dbReference type="PANTHER" id="PTHR33987">
    <property type="entry name" value="CALCINEURIN-LIKE METALLO-PHOSPHOESTERASE SUPERFAMILY PROTEIN"/>
    <property type="match status" value="1"/>
</dbReference>
<feature type="domain" description="DUF7800" evidence="4">
    <location>
        <begin position="20"/>
        <end position="110"/>
    </location>
</feature>
<dbReference type="RefSeq" id="WP_163961949.1">
    <property type="nucleotide sequence ID" value="NZ_JAAGNX010000001.1"/>
</dbReference>
<feature type="chain" id="PRO_5025694204" evidence="2">
    <location>
        <begin position="20"/>
        <end position="490"/>
    </location>
</feature>
<reference evidence="5 6" key="1">
    <citation type="submission" date="2020-02" db="EMBL/GenBank/DDBJ databases">
        <title>Albibacoteraceae fam. nov., the first described family within the subdivision 4 Verrucomicrobia.</title>
        <authorList>
            <person name="Xi F."/>
        </authorList>
    </citation>
    <scope>NUCLEOTIDE SEQUENCE [LARGE SCALE GENOMIC DNA]</scope>
    <source>
        <strain evidence="5 6">CK1056</strain>
    </source>
</reference>
<dbReference type="InterPro" id="IPR056702">
    <property type="entry name" value="DUF7800"/>
</dbReference>
<feature type="region of interest" description="Disordered" evidence="1">
    <location>
        <begin position="459"/>
        <end position="490"/>
    </location>
</feature>
<dbReference type="Gene3D" id="3.60.21.70">
    <property type="entry name" value="PhoD-like phosphatase"/>
    <property type="match status" value="1"/>
</dbReference>
<feature type="signal peptide" evidence="2">
    <location>
        <begin position="1"/>
        <end position="19"/>
    </location>
</feature>
<proteinExistence type="predicted"/>
<sequence length="490" mass="55997">MSRLFLVVAMCCQVPFLSAAKLQSGPMIGYATMAEVLVWVQTDAAAEVKVAYWPEDDPDSIRFTDTIQTRKQDGFIAKCIADTVAEGTQYGYALYIDGDKVEPRFREEYREGTIPLTFSTPPNWRFRKDGHTPFDFTIGFGSCAYINEREGGYDRMNSKPYGDGYEIFESIYEVNPDAFVWLGDNIYYREPDWTSRTGMIHRWTHDRSIPHLRPMLATIPQYATWDDHDYGPNDAGREFWNKGMAKEIFSLFNGNPSAGVPGIPGIFTYFAWGDVHFYLLDNRTHRTTPGLALGQFGYPPQQLGKAQIDWLIESMKYNRMQSRSSYPSTFNIIGIGSQIFSPHSKDGLQRYPEEWQYLIDRLIAEELHNTIFISGDVHFSEASRLVVEESNFTVTEFTSSPLTAGPWPGSPAKNNPYRLDIFPGEADRYGERNFATLTFEGPLWERRVVVRYYDTNGELINQDPDKAPGEPTGESIIEVHNPNLDPRLRR</sequence>
<evidence type="ECO:0000256" key="1">
    <source>
        <dbReference type="SAM" id="MobiDB-lite"/>
    </source>
</evidence>
<dbReference type="AlphaFoldDB" id="A0A6B2LYT4"/>
<evidence type="ECO:0000259" key="3">
    <source>
        <dbReference type="Pfam" id="PF09423"/>
    </source>
</evidence>
<comment type="caution">
    <text evidence="5">The sequence shown here is derived from an EMBL/GenBank/DDBJ whole genome shotgun (WGS) entry which is preliminary data.</text>
</comment>
<dbReference type="InterPro" id="IPR018946">
    <property type="entry name" value="PhoD-like_MPP"/>
</dbReference>
<dbReference type="EMBL" id="JAAGNX010000001">
    <property type="protein sequence ID" value="NDV61216.1"/>
    <property type="molecule type" value="Genomic_DNA"/>
</dbReference>
<evidence type="ECO:0000313" key="5">
    <source>
        <dbReference type="EMBL" id="NDV61216.1"/>
    </source>
</evidence>
<evidence type="ECO:0000313" key="6">
    <source>
        <dbReference type="Proteomes" id="UP000478417"/>
    </source>
</evidence>
<keyword evidence="6" id="KW-1185">Reference proteome</keyword>
<organism evidence="5 6">
    <name type="scientific">Oceanipulchritudo coccoides</name>
    <dbReference type="NCBI Taxonomy" id="2706888"/>
    <lineage>
        <taxon>Bacteria</taxon>
        <taxon>Pseudomonadati</taxon>
        <taxon>Verrucomicrobiota</taxon>
        <taxon>Opitutia</taxon>
        <taxon>Puniceicoccales</taxon>
        <taxon>Oceanipulchritudinaceae</taxon>
        <taxon>Oceanipulchritudo</taxon>
    </lineage>
</organism>
<feature type="domain" description="PhoD-like phosphatase metallophosphatase" evidence="3">
    <location>
        <begin position="266"/>
        <end position="410"/>
    </location>
</feature>
<name>A0A6B2LYT4_9BACT</name>
<dbReference type="SUPFAM" id="SSF56300">
    <property type="entry name" value="Metallo-dependent phosphatases"/>
    <property type="match status" value="1"/>
</dbReference>
<evidence type="ECO:0000259" key="4">
    <source>
        <dbReference type="Pfam" id="PF25077"/>
    </source>
</evidence>